<sequence>MDYDNPYKEDFPPKNYADNMQSIKYKIFDYKRTKKRRKHTEINFWFYIDYSGQDISIYDRTKYPEGMIPFRYKLIIGRSNKIRVYKNDSPTLIGILRLNYK</sequence>
<keyword evidence="2" id="KW-1185">Reference proteome</keyword>
<dbReference type="EMBL" id="JPIU01000038">
    <property type="protein sequence ID" value="KIO44697.1"/>
    <property type="molecule type" value="Genomic_DNA"/>
</dbReference>
<evidence type="ECO:0000313" key="2">
    <source>
        <dbReference type="Proteomes" id="UP000031980"/>
    </source>
</evidence>
<proteinExistence type="predicted"/>
<gene>
    <name evidence="1" type="ORF">BA92_06575</name>
</gene>
<comment type="caution">
    <text evidence="1">The sequence shown here is derived from an EMBL/GenBank/DDBJ whole genome shotgun (WGS) entry which is preliminary data.</text>
</comment>
<organism evidence="1 2">
    <name type="scientific">Sanguibacteroides justesenii</name>
    <dbReference type="NCBI Taxonomy" id="1547597"/>
    <lineage>
        <taxon>Bacteria</taxon>
        <taxon>Pseudomonadati</taxon>
        <taxon>Bacteroidota</taxon>
        <taxon>Bacteroidia</taxon>
        <taxon>Bacteroidales</taxon>
        <taxon>Porphyromonadaceae</taxon>
        <taxon>Sanguibacteroides</taxon>
    </lineage>
</organism>
<reference evidence="1 2" key="1">
    <citation type="submission" date="2014-07" db="EMBL/GenBank/DDBJ databases">
        <title>Porphyromonadaceae bacterium OUH 308042 = ATCC BAA-2681 = DSM 28342 draft genome.</title>
        <authorList>
            <person name="Sydenham T.V."/>
            <person name="Hasman H."/>
            <person name="Justensen U.S."/>
        </authorList>
    </citation>
    <scope>NUCLEOTIDE SEQUENCE [LARGE SCALE GENOMIC DNA]</scope>
    <source>
        <strain evidence="1 2">OUH 308042</strain>
    </source>
</reference>
<protein>
    <submittedName>
        <fullName evidence="1">Uncharacterized protein</fullName>
    </submittedName>
</protein>
<dbReference type="Proteomes" id="UP000031980">
    <property type="component" value="Unassembled WGS sequence"/>
</dbReference>
<dbReference type="AlphaFoldDB" id="A0A0C3NEX7"/>
<accession>A0A0C3NEX7</accession>
<evidence type="ECO:0000313" key="1">
    <source>
        <dbReference type="EMBL" id="KIO44697.1"/>
    </source>
</evidence>
<name>A0A0C3NEX7_9PORP</name>